<dbReference type="Proteomes" id="UP001204151">
    <property type="component" value="Unassembled WGS sequence"/>
</dbReference>
<accession>A0ABT1ZMR3</accession>
<dbReference type="PROSITE" id="PS51257">
    <property type="entry name" value="PROKAR_LIPOPROTEIN"/>
    <property type="match status" value="1"/>
</dbReference>
<evidence type="ECO:0000256" key="1">
    <source>
        <dbReference type="SAM" id="SignalP"/>
    </source>
</evidence>
<feature type="domain" description="Phage tail collar" evidence="2">
    <location>
        <begin position="46"/>
        <end position="98"/>
    </location>
</feature>
<organism evidence="3 4">
    <name type="scientific">Massilia pinisoli</name>
    <dbReference type="NCBI Taxonomy" id="1772194"/>
    <lineage>
        <taxon>Bacteria</taxon>
        <taxon>Pseudomonadati</taxon>
        <taxon>Pseudomonadota</taxon>
        <taxon>Betaproteobacteria</taxon>
        <taxon>Burkholderiales</taxon>
        <taxon>Oxalobacteraceae</taxon>
        <taxon>Telluria group</taxon>
        <taxon>Massilia</taxon>
    </lineage>
</organism>
<dbReference type="Pfam" id="PF07484">
    <property type="entry name" value="Collar"/>
    <property type="match status" value="1"/>
</dbReference>
<evidence type="ECO:0000313" key="3">
    <source>
        <dbReference type="EMBL" id="MCS0581014.1"/>
    </source>
</evidence>
<keyword evidence="1" id="KW-0732">Signal</keyword>
<dbReference type="RefSeq" id="WP_258815637.1">
    <property type="nucleotide sequence ID" value="NZ_JANUGW010000003.1"/>
</dbReference>
<reference evidence="3 4" key="1">
    <citation type="submission" date="2022-08" db="EMBL/GenBank/DDBJ databases">
        <title>Reclassification of Massilia species as members of the genera Telluria, Duganella, Pseudoduganella, Mokoshia gen. nov. and Zemynaea gen. nov. using orthogonal and non-orthogonal genome-based approaches.</title>
        <authorList>
            <person name="Bowman J.P."/>
        </authorList>
    </citation>
    <scope>NUCLEOTIDE SEQUENCE [LARGE SCALE GENOMIC DNA]</scope>
    <source>
        <strain evidence="3 4">JCM 31316</strain>
    </source>
</reference>
<comment type="caution">
    <text evidence="3">The sequence shown here is derived from an EMBL/GenBank/DDBJ whole genome shotgun (WGS) entry which is preliminary data.</text>
</comment>
<dbReference type="InterPro" id="IPR037053">
    <property type="entry name" value="Phage_tail_collar_dom_sf"/>
</dbReference>
<evidence type="ECO:0000313" key="4">
    <source>
        <dbReference type="Proteomes" id="UP001204151"/>
    </source>
</evidence>
<gene>
    <name evidence="3" type="ORF">NX784_05380</name>
</gene>
<proteinExistence type="predicted"/>
<feature type="signal peptide" evidence="1">
    <location>
        <begin position="1"/>
        <end position="29"/>
    </location>
</feature>
<name>A0ABT1ZMR3_9BURK</name>
<feature type="chain" id="PRO_5047371837" evidence="1">
    <location>
        <begin position="30"/>
        <end position="287"/>
    </location>
</feature>
<dbReference type="SUPFAM" id="SSF88874">
    <property type="entry name" value="Receptor-binding domain of short tail fibre protein gp12"/>
    <property type="match status" value="1"/>
</dbReference>
<dbReference type="Gene3D" id="3.90.1340.10">
    <property type="entry name" value="Phage tail collar domain"/>
    <property type="match status" value="1"/>
</dbReference>
<evidence type="ECO:0000259" key="2">
    <source>
        <dbReference type="Pfam" id="PF07484"/>
    </source>
</evidence>
<sequence length="287" mass="28770">MKRRPQTKLSLCMVLAGLGLSAWSPVSQACSSDPYLASVCVMAISPVRFPSFSNTYMLAMGQTMQVNQNAALYSLLGTTYGGNGQTTFNLPDLRGRVIVGYNPVNLPNIPPMAAGAAGGSTSINLTVAQLPVSGVQMNNVPVTLGGVTATTSLTGLTATANLGGLVLNGAASGLTVKVAQNANGLGTPSGNYLGKSGGGAGNIYTSSAPDATLNTGTIGGTLSFTVNPNTNAPVTLAGAPTTTLSGQATISGTTGPLGSGAAVPIMQPYLVMPYYIATQGLYPTSDN</sequence>
<keyword evidence="4" id="KW-1185">Reference proteome</keyword>
<dbReference type="EMBL" id="JANUGW010000003">
    <property type="protein sequence ID" value="MCS0581014.1"/>
    <property type="molecule type" value="Genomic_DNA"/>
</dbReference>
<protein>
    <submittedName>
        <fullName evidence="3">Phage tail protein</fullName>
    </submittedName>
</protein>
<dbReference type="InterPro" id="IPR011083">
    <property type="entry name" value="Phage_tail_collar_dom"/>
</dbReference>